<evidence type="ECO:0000256" key="10">
    <source>
        <dbReference type="ARBA" id="ARBA00049486"/>
    </source>
</evidence>
<dbReference type="InterPro" id="IPR011004">
    <property type="entry name" value="Trimer_LpxA-like_sf"/>
</dbReference>
<dbReference type="GO" id="GO:0043886">
    <property type="term" value="F:structural constituent of carboxysome shell"/>
    <property type="evidence" value="ECO:0007669"/>
    <property type="project" value="UniProtKB-ARBA"/>
</dbReference>
<keyword evidence="8" id="KW-0198">Cysteine biosynthesis</keyword>
<keyword evidence="12" id="KW-1185">Reference proteome</keyword>
<evidence type="ECO:0000256" key="8">
    <source>
        <dbReference type="ARBA" id="ARBA00023192"/>
    </source>
</evidence>
<evidence type="ECO:0000256" key="4">
    <source>
        <dbReference type="ARBA" id="ARBA00018522"/>
    </source>
</evidence>
<keyword evidence="5" id="KW-0028">Amino-acid biosynthesis</keyword>
<dbReference type="PROSITE" id="PS00101">
    <property type="entry name" value="HEXAPEP_TRANSFERASES"/>
    <property type="match status" value="1"/>
</dbReference>
<dbReference type="Pfam" id="PF00132">
    <property type="entry name" value="Hexapep"/>
    <property type="match status" value="1"/>
</dbReference>
<evidence type="ECO:0000256" key="7">
    <source>
        <dbReference type="ARBA" id="ARBA00022737"/>
    </source>
</evidence>
<evidence type="ECO:0000256" key="2">
    <source>
        <dbReference type="ARBA" id="ARBA00007274"/>
    </source>
</evidence>
<dbReference type="Gene3D" id="2.160.10.10">
    <property type="entry name" value="Hexapeptide repeat proteins"/>
    <property type="match status" value="1"/>
</dbReference>
<dbReference type="Gene3D" id="1.10.3130.10">
    <property type="entry name" value="serine acetyltransferase, domain 1"/>
    <property type="match status" value="1"/>
</dbReference>
<name>A0AAW9QQZ4_9CHRO</name>
<dbReference type="InterPro" id="IPR001451">
    <property type="entry name" value="Hexapep"/>
</dbReference>
<evidence type="ECO:0000256" key="5">
    <source>
        <dbReference type="ARBA" id="ARBA00022605"/>
    </source>
</evidence>
<dbReference type="CDD" id="cd03354">
    <property type="entry name" value="LbH_SAT"/>
    <property type="match status" value="1"/>
</dbReference>
<keyword evidence="9" id="KW-0012">Acyltransferase</keyword>
<dbReference type="InterPro" id="IPR042122">
    <property type="entry name" value="Ser_AcTrfase_N_sf"/>
</dbReference>
<dbReference type="InterPro" id="IPR045304">
    <property type="entry name" value="LbH_SAT"/>
</dbReference>
<reference evidence="11 12" key="1">
    <citation type="submission" date="2024-01" db="EMBL/GenBank/DDBJ databases">
        <title>Genomic insights into the taxonomy and metabolism of the cyanobacterium Pannus brasiliensis CCIBt3594.</title>
        <authorList>
            <person name="Machado M."/>
            <person name="Botero N.B."/>
            <person name="Andreote A.P.D."/>
            <person name="Feitosa A.M.T."/>
            <person name="Popin R."/>
            <person name="Sivonen K."/>
            <person name="Fiore M.F."/>
        </authorList>
    </citation>
    <scope>NUCLEOTIDE SEQUENCE [LARGE SCALE GENOMIC DNA]</scope>
    <source>
        <strain evidence="11 12">CCIBt3594</strain>
    </source>
</reference>
<dbReference type="GO" id="GO:0170039">
    <property type="term" value="P:proteinogenic amino acid metabolic process"/>
    <property type="evidence" value="ECO:0007669"/>
    <property type="project" value="UniProtKB-ARBA"/>
</dbReference>
<evidence type="ECO:0000256" key="3">
    <source>
        <dbReference type="ARBA" id="ARBA00013266"/>
    </source>
</evidence>
<dbReference type="EC" id="2.3.1.30" evidence="3"/>
<keyword evidence="6" id="KW-0808">Transferase</keyword>
<dbReference type="GO" id="GO:0019344">
    <property type="term" value="P:cysteine biosynthetic process"/>
    <property type="evidence" value="ECO:0007669"/>
    <property type="project" value="UniProtKB-KW"/>
</dbReference>
<dbReference type="PANTHER" id="PTHR42811">
    <property type="entry name" value="SERINE ACETYLTRANSFERASE"/>
    <property type="match status" value="1"/>
</dbReference>
<comment type="pathway">
    <text evidence="1">Amino-acid biosynthesis; L-cysteine biosynthesis; L-cysteine from L-serine: step 1/2.</text>
</comment>
<dbReference type="SUPFAM" id="SSF51161">
    <property type="entry name" value="Trimeric LpxA-like enzymes"/>
    <property type="match status" value="1"/>
</dbReference>
<evidence type="ECO:0000313" key="12">
    <source>
        <dbReference type="Proteomes" id="UP001328733"/>
    </source>
</evidence>
<evidence type="ECO:0000313" key="11">
    <source>
        <dbReference type="EMBL" id="MEG3437509.1"/>
    </source>
</evidence>
<dbReference type="RefSeq" id="WP_332864989.1">
    <property type="nucleotide sequence ID" value="NZ_JBAFSM010000016.1"/>
</dbReference>
<keyword evidence="7" id="KW-0677">Repeat</keyword>
<dbReference type="Proteomes" id="UP001328733">
    <property type="component" value="Unassembled WGS sequence"/>
</dbReference>
<sequence>MTTRSLTPAERFEEVFLSPGRQALALHHLARALYLARLPLLPRLLSWVNRFLTGIEIHPGARIGRGVRSVHGMGVVIGETAIVGDHVTIREGVTLGGTGKETGKRHPSIGDRTVIGPGARVLGNITIGEDVYIGAGSVVLGDVPANRTAIGVPGRVIEPLVPANGDRPDDARRDWQAETIRSLFERARCLEREIESLRTGPKKSPNTARALADTVIEDFLHGAGI</sequence>
<dbReference type="InterPro" id="IPR053376">
    <property type="entry name" value="Serine_acetyltransferase"/>
</dbReference>
<protein>
    <recommendedName>
        <fullName evidence="4">Serine acetyltransferase</fullName>
        <ecNumber evidence="3">2.3.1.30</ecNumber>
    </recommendedName>
</protein>
<proteinExistence type="inferred from homology"/>
<dbReference type="NCBIfam" id="NF041874">
    <property type="entry name" value="EPS_EpsC"/>
    <property type="match status" value="1"/>
</dbReference>
<dbReference type="AlphaFoldDB" id="A0AAW9QQZ4"/>
<evidence type="ECO:0000256" key="1">
    <source>
        <dbReference type="ARBA" id="ARBA00004876"/>
    </source>
</evidence>
<accession>A0AAW9QQZ4</accession>
<evidence type="ECO:0000256" key="6">
    <source>
        <dbReference type="ARBA" id="ARBA00022679"/>
    </source>
</evidence>
<dbReference type="FunFam" id="2.160.10.10:FF:000007">
    <property type="entry name" value="Serine acetyltransferase"/>
    <property type="match status" value="1"/>
</dbReference>
<comment type="similarity">
    <text evidence="2">Belongs to the transferase hexapeptide repeat family.</text>
</comment>
<dbReference type="GO" id="GO:0009001">
    <property type="term" value="F:serine O-acetyltransferase activity"/>
    <property type="evidence" value="ECO:0007669"/>
    <property type="project" value="UniProtKB-EC"/>
</dbReference>
<dbReference type="GO" id="GO:0031470">
    <property type="term" value="C:carboxysome"/>
    <property type="evidence" value="ECO:0007669"/>
    <property type="project" value="UniProtKB-ARBA"/>
</dbReference>
<gene>
    <name evidence="11" type="primary">epsC</name>
    <name evidence="11" type="ORF">V0288_10295</name>
</gene>
<evidence type="ECO:0000256" key="9">
    <source>
        <dbReference type="ARBA" id="ARBA00023315"/>
    </source>
</evidence>
<dbReference type="InterPro" id="IPR018357">
    <property type="entry name" value="Hexapep_transf_CS"/>
</dbReference>
<comment type="catalytic activity">
    <reaction evidence="10">
        <text>L-serine + acetyl-CoA = O-acetyl-L-serine + CoA</text>
        <dbReference type="Rhea" id="RHEA:24560"/>
        <dbReference type="ChEBI" id="CHEBI:33384"/>
        <dbReference type="ChEBI" id="CHEBI:57287"/>
        <dbReference type="ChEBI" id="CHEBI:57288"/>
        <dbReference type="ChEBI" id="CHEBI:58340"/>
        <dbReference type="EC" id="2.3.1.30"/>
    </reaction>
</comment>
<organism evidence="11 12">
    <name type="scientific">Pannus brasiliensis CCIBt3594</name>
    <dbReference type="NCBI Taxonomy" id="1427578"/>
    <lineage>
        <taxon>Bacteria</taxon>
        <taxon>Bacillati</taxon>
        <taxon>Cyanobacteriota</taxon>
        <taxon>Cyanophyceae</taxon>
        <taxon>Oscillatoriophycideae</taxon>
        <taxon>Chroococcales</taxon>
        <taxon>Microcystaceae</taxon>
        <taxon>Pannus</taxon>
    </lineage>
</organism>
<comment type="caution">
    <text evidence="11">The sequence shown here is derived from an EMBL/GenBank/DDBJ whole genome shotgun (WGS) entry which is preliminary data.</text>
</comment>
<dbReference type="EMBL" id="JBAFSM010000016">
    <property type="protein sequence ID" value="MEG3437509.1"/>
    <property type="molecule type" value="Genomic_DNA"/>
</dbReference>
<dbReference type="GO" id="GO:0170033">
    <property type="term" value="P:L-amino acid metabolic process"/>
    <property type="evidence" value="ECO:0007669"/>
    <property type="project" value="UniProtKB-ARBA"/>
</dbReference>